<comment type="caution">
    <text evidence="1">The sequence shown here is derived from an EMBL/GenBank/DDBJ whole genome shotgun (WGS) entry which is preliminary data.</text>
</comment>
<dbReference type="EMBL" id="JBEDUW010000006">
    <property type="protein sequence ID" value="KAK9922626.1"/>
    <property type="molecule type" value="Genomic_DNA"/>
</dbReference>
<protein>
    <submittedName>
        <fullName evidence="1">Uncharacterized protein</fullName>
    </submittedName>
</protein>
<proteinExistence type="predicted"/>
<organism evidence="1 2">
    <name type="scientific">Rubus argutus</name>
    <name type="common">Southern blackberry</name>
    <dbReference type="NCBI Taxonomy" id="59490"/>
    <lineage>
        <taxon>Eukaryota</taxon>
        <taxon>Viridiplantae</taxon>
        <taxon>Streptophyta</taxon>
        <taxon>Embryophyta</taxon>
        <taxon>Tracheophyta</taxon>
        <taxon>Spermatophyta</taxon>
        <taxon>Magnoliopsida</taxon>
        <taxon>eudicotyledons</taxon>
        <taxon>Gunneridae</taxon>
        <taxon>Pentapetalae</taxon>
        <taxon>rosids</taxon>
        <taxon>fabids</taxon>
        <taxon>Rosales</taxon>
        <taxon>Rosaceae</taxon>
        <taxon>Rosoideae</taxon>
        <taxon>Rosoideae incertae sedis</taxon>
        <taxon>Rubus</taxon>
    </lineage>
</organism>
<reference evidence="1 2" key="1">
    <citation type="journal article" date="2023" name="G3 (Bethesda)">
        <title>A chromosome-length genome assembly and annotation of blackberry (Rubus argutus, cv. 'Hillquist').</title>
        <authorList>
            <person name="Bruna T."/>
            <person name="Aryal R."/>
            <person name="Dudchenko O."/>
            <person name="Sargent D.J."/>
            <person name="Mead D."/>
            <person name="Buti M."/>
            <person name="Cavallini A."/>
            <person name="Hytonen T."/>
            <person name="Andres J."/>
            <person name="Pham M."/>
            <person name="Weisz D."/>
            <person name="Mascagni F."/>
            <person name="Usai G."/>
            <person name="Natali L."/>
            <person name="Bassil N."/>
            <person name="Fernandez G.E."/>
            <person name="Lomsadze A."/>
            <person name="Armour M."/>
            <person name="Olukolu B."/>
            <person name="Poorten T."/>
            <person name="Britton C."/>
            <person name="Davik J."/>
            <person name="Ashrafi H."/>
            <person name="Aiden E.L."/>
            <person name="Borodovsky M."/>
            <person name="Worthington M."/>
        </authorList>
    </citation>
    <scope>NUCLEOTIDE SEQUENCE [LARGE SCALE GENOMIC DNA]</scope>
    <source>
        <strain evidence="1">PI 553951</strain>
    </source>
</reference>
<dbReference type="Proteomes" id="UP001457282">
    <property type="component" value="Unassembled WGS sequence"/>
</dbReference>
<name>A0AAW1WFF2_RUBAR</name>
<sequence length="137" mass="14285">MAPKELKAVFFKLSHLPSISLICTAASSPLRPRPTTTPPSLSWLLITAQVAASLAVDPLLVCSSRASPRRCVPIQLTSSILRSLLLPSSSNPLPASSARRRLSAPKPVAALRSPLPCPVDDSAPSVVDASIQITGAS</sequence>
<accession>A0AAW1WFF2</accession>
<gene>
    <name evidence="1" type="ORF">M0R45_031082</name>
</gene>
<keyword evidence="2" id="KW-1185">Reference proteome</keyword>
<evidence type="ECO:0000313" key="1">
    <source>
        <dbReference type="EMBL" id="KAK9922626.1"/>
    </source>
</evidence>
<evidence type="ECO:0000313" key="2">
    <source>
        <dbReference type="Proteomes" id="UP001457282"/>
    </source>
</evidence>
<dbReference type="AlphaFoldDB" id="A0AAW1WFF2"/>